<dbReference type="Proteomes" id="UP000596157">
    <property type="component" value="Chromosome"/>
</dbReference>
<reference evidence="2" key="1">
    <citation type="submission" date="2021-01" db="EMBL/GenBank/DDBJ databases">
        <title>Providencia vermicola LLDRA6, a soil-borne Mn(II)-oxidizing bacterium, exploits a strategy of superoxide production coupled to hydrogen peroxide consumption to generate Mn oxides, as revealed by transcriptional up-regulation of genes for phenylacetic acid catabolism.</title>
        <authorList>
            <person name="Chen S."/>
            <person name="Ding Z."/>
            <person name="Chen J."/>
            <person name="Luo J."/>
            <person name="Ruan X."/>
            <person name="Li Z."/>
            <person name="Liao F."/>
            <person name="He J."/>
            <person name="Li D."/>
        </authorList>
    </citation>
    <scope>NUCLEOTIDE SEQUENCE [LARGE SCALE GENOMIC DNA]</scope>
    <source>
        <strain evidence="2">LLDRA6</strain>
    </source>
</reference>
<proteinExistence type="predicted"/>
<protein>
    <submittedName>
        <fullName evidence="1">Uncharacterized protein</fullName>
    </submittedName>
</protein>
<dbReference type="EMBL" id="CP067099">
    <property type="protein sequence ID" value="QQO61554.1"/>
    <property type="molecule type" value="Genomic_DNA"/>
</dbReference>
<name>A0ABX7AC70_9GAMM</name>
<sequence length="54" mass="6502">MKFKVGDKVYIKPWHIIATIYYVDDEDSAIPYLVEEEDGQTSWWHEEDLELINE</sequence>
<accession>A0ABX7AC70</accession>
<dbReference type="GeneID" id="92280046"/>
<gene>
    <name evidence="1" type="ORF">JI723_14960</name>
</gene>
<evidence type="ECO:0000313" key="1">
    <source>
        <dbReference type="EMBL" id="QQO61554.1"/>
    </source>
</evidence>
<keyword evidence="2" id="KW-1185">Reference proteome</keyword>
<dbReference type="RefSeq" id="WP_272581367.1">
    <property type="nucleotide sequence ID" value="NZ_CP067099.1"/>
</dbReference>
<organism evidence="1 2">
    <name type="scientific">Providencia manganoxydans</name>
    <dbReference type="NCBI Taxonomy" id="2923283"/>
    <lineage>
        <taxon>Bacteria</taxon>
        <taxon>Pseudomonadati</taxon>
        <taxon>Pseudomonadota</taxon>
        <taxon>Gammaproteobacteria</taxon>
        <taxon>Enterobacterales</taxon>
        <taxon>Morganellaceae</taxon>
        <taxon>Providencia</taxon>
    </lineage>
</organism>
<evidence type="ECO:0000313" key="2">
    <source>
        <dbReference type="Proteomes" id="UP000596157"/>
    </source>
</evidence>